<dbReference type="Proteomes" id="UP000024404">
    <property type="component" value="Unassembled WGS sequence"/>
</dbReference>
<sequence length="84" mass="9822">MTTNHLGMIHFLDIDCSCLFLLYEKRKIDAGRNQLFNSTILVSTAFVKDGFMDHDFQLVPTNAMLMKKERREINSLHFLQKLIC</sequence>
<reference evidence="2" key="1">
    <citation type="submission" date="2013-10" db="EMBL/GenBank/DDBJ databases">
        <title>Genome sequencing of Onchocerca volvulus.</title>
        <authorList>
            <person name="Cotton J."/>
            <person name="Tsai J."/>
            <person name="Stanley E."/>
            <person name="Tracey A."/>
            <person name="Holroyd N."/>
            <person name="Lustigman S."/>
            <person name="Berriman M."/>
        </authorList>
    </citation>
    <scope>NUCLEOTIDE SEQUENCE</scope>
</reference>
<organism evidence="1 2">
    <name type="scientific">Onchocerca volvulus</name>
    <dbReference type="NCBI Taxonomy" id="6282"/>
    <lineage>
        <taxon>Eukaryota</taxon>
        <taxon>Metazoa</taxon>
        <taxon>Ecdysozoa</taxon>
        <taxon>Nematoda</taxon>
        <taxon>Chromadorea</taxon>
        <taxon>Rhabditida</taxon>
        <taxon>Spirurina</taxon>
        <taxon>Spiruromorpha</taxon>
        <taxon>Filarioidea</taxon>
        <taxon>Onchocercidae</taxon>
        <taxon>Onchocerca</taxon>
    </lineage>
</organism>
<name>A0A8R1XPZ4_ONCVO</name>
<accession>A0A8R1XPZ4</accession>
<protein>
    <submittedName>
        <fullName evidence="1">Uncharacterized protein</fullName>
    </submittedName>
</protein>
<reference evidence="1" key="2">
    <citation type="submission" date="2022-06" db="UniProtKB">
        <authorList>
            <consortium name="EnsemblMetazoa"/>
        </authorList>
    </citation>
    <scope>IDENTIFICATION</scope>
</reference>
<dbReference type="AlphaFoldDB" id="A0A8R1XPZ4"/>
<keyword evidence="2" id="KW-1185">Reference proteome</keyword>
<proteinExistence type="predicted"/>
<dbReference type="EMBL" id="CMVM020000024">
    <property type="status" value="NOT_ANNOTATED_CDS"/>
    <property type="molecule type" value="Genomic_DNA"/>
</dbReference>
<evidence type="ECO:0000313" key="2">
    <source>
        <dbReference type="Proteomes" id="UP000024404"/>
    </source>
</evidence>
<evidence type="ECO:0000313" key="1">
    <source>
        <dbReference type="EnsemblMetazoa" id="OVOC1167.1"/>
    </source>
</evidence>
<dbReference type="EnsemblMetazoa" id="OVOC1167.1">
    <property type="protein sequence ID" value="OVOC1167.1"/>
    <property type="gene ID" value="WBGene00237976"/>
</dbReference>